<organism evidence="2 3">
    <name type="scientific">Kineosporia corallincola</name>
    <dbReference type="NCBI Taxonomy" id="2835133"/>
    <lineage>
        <taxon>Bacteria</taxon>
        <taxon>Bacillati</taxon>
        <taxon>Actinomycetota</taxon>
        <taxon>Actinomycetes</taxon>
        <taxon>Kineosporiales</taxon>
        <taxon>Kineosporiaceae</taxon>
        <taxon>Kineosporia</taxon>
    </lineage>
</organism>
<evidence type="ECO:0000313" key="2">
    <source>
        <dbReference type="EMBL" id="MBT0773481.1"/>
    </source>
</evidence>
<dbReference type="EMBL" id="JAHBAY010000017">
    <property type="protein sequence ID" value="MBT0773481.1"/>
    <property type="molecule type" value="Genomic_DNA"/>
</dbReference>
<dbReference type="InterPro" id="IPR052514">
    <property type="entry name" value="SAM-dependent_MTase"/>
</dbReference>
<dbReference type="Gene3D" id="3.40.50.150">
    <property type="entry name" value="Vaccinia Virus protein VP39"/>
    <property type="match status" value="1"/>
</dbReference>
<keyword evidence="3" id="KW-1185">Reference proteome</keyword>
<keyword evidence="2" id="KW-0489">Methyltransferase</keyword>
<proteinExistence type="predicted"/>
<dbReference type="Pfam" id="PF00550">
    <property type="entry name" value="PP-binding"/>
    <property type="match status" value="1"/>
</dbReference>
<dbReference type="InterPro" id="IPR009081">
    <property type="entry name" value="PP-bd_ACP"/>
</dbReference>
<dbReference type="PROSITE" id="PS50075">
    <property type="entry name" value="CARRIER"/>
    <property type="match status" value="1"/>
</dbReference>
<evidence type="ECO:0000259" key="1">
    <source>
        <dbReference type="PROSITE" id="PS50075"/>
    </source>
</evidence>
<comment type="caution">
    <text evidence="2">The sequence shown here is derived from an EMBL/GenBank/DDBJ whole genome shotgun (WGS) entry which is preliminary data.</text>
</comment>
<dbReference type="InterPro" id="IPR036736">
    <property type="entry name" value="ACP-like_sf"/>
</dbReference>
<dbReference type="InterPro" id="IPR029063">
    <property type="entry name" value="SAM-dependent_MTases_sf"/>
</dbReference>
<name>A0ABS5TRS2_9ACTN</name>
<dbReference type="Proteomes" id="UP001197247">
    <property type="component" value="Unassembled WGS sequence"/>
</dbReference>
<dbReference type="Gene3D" id="1.10.1200.10">
    <property type="entry name" value="ACP-like"/>
    <property type="match status" value="1"/>
</dbReference>
<gene>
    <name evidence="2" type="ORF">KIH74_31330</name>
</gene>
<dbReference type="SUPFAM" id="SSF47336">
    <property type="entry name" value="ACP-like"/>
    <property type="match status" value="1"/>
</dbReference>
<keyword evidence="2" id="KW-0808">Transferase</keyword>
<reference evidence="2 3" key="1">
    <citation type="submission" date="2021-05" db="EMBL/GenBank/DDBJ databases">
        <title>Kineosporia and Streptomyces sp. nov. two new marine actinobacteria isolated from Coral.</title>
        <authorList>
            <person name="Buangrab K."/>
            <person name="Sutthacheep M."/>
            <person name="Yeemin T."/>
            <person name="Harunari E."/>
            <person name="Igarashi Y."/>
            <person name="Kanchanasin P."/>
            <person name="Tanasupawat S."/>
            <person name="Phongsopitanun W."/>
        </authorList>
    </citation>
    <scope>NUCLEOTIDE SEQUENCE [LARGE SCALE GENOMIC DNA]</scope>
    <source>
        <strain evidence="2 3">J2-2</strain>
    </source>
</reference>
<feature type="domain" description="Carrier" evidence="1">
    <location>
        <begin position="357"/>
        <end position="433"/>
    </location>
</feature>
<dbReference type="GO" id="GO:0032259">
    <property type="term" value="P:methylation"/>
    <property type="evidence" value="ECO:0007669"/>
    <property type="project" value="UniProtKB-KW"/>
</dbReference>
<evidence type="ECO:0000313" key="3">
    <source>
        <dbReference type="Proteomes" id="UP001197247"/>
    </source>
</evidence>
<dbReference type="PANTHER" id="PTHR34203:SF13">
    <property type="entry name" value="EXPRESSED PROTEIN"/>
    <property type="match status" value="1"/>
</dbReference>
<dbReference type="PANTHER" id="PTHR34203">
    <property type="entry name" value="METHYLTRANSFERASE, FKBM FAMILY PROTEIN"/>
    <property type="match status" value="1"/>
</dbReference>
<dbReference type="InterPro" id="IPR006342">
    <property type="entry name" value="FkbM_mtfrase"/>
</dbReference>
<dbReference type="SUPFAM" id="SSF53335">
    <property type="entry name" value="S-adenosyl-L-methionine-dependent methyltransferases"/>
    <property type="match status" value="1"/>
</dbReference>
<dbReference type="RefSeq" id="WP_214160022.1">
    <property type="nucleotide sequence ID" value="NZ_JAHBAY010000017.1"/>
</dbReference>
<protein>
    <submittedName>
        <fullName evidence="2">FkbM family methyltransferase</fullName>
    </submittedName>
</protein>
<dbReference type="GO" id="GO:0008168">
    <property type="term" value="F:methyltransferase activity"/>
    <property type="evidence" value="ECO:0007669"/>
    <property type="project" value="UniProtKB-KW"/>
</dbReference>
<dbReference type="NCBIfam" id="TIGR01444">
    <property type="entry name" value="fkbM_fam"/>
    <property type="match status" value="1"/>
</dbReference>
<accession>A0ABS5TRS2</accession>
<sequence>MTDERISRVLEHPAVEQAAVADPDDGTVHVVADPERAPLLRRAGDLELPPGVGLHEPAPDLLVAGVNRTETEFLHREVWQENAYLRHGLVVPRDAVVVDIGSNIGLFSLLAGTRAPGARIVAVEPMAETAAAATTTGRLHGLDLTVVTEAAGDHPGSAELTFYPGNTVMSGRYAEAGEDQEVLHSYLSTDPEAAGLDLDRLVGERMRGTTRTVPVTTVTELVTRFGLPRIDLLKIDVEKAEWDVLTGVDAATWPAVQQVALEVHDLDDRLNRVLALLRSQGFLVAHERDPRLVGTPLYTVYARRPGARPAHPFPAVPPAWPTSRALAADLRARLGGSWPARVNLVPGLDRLRSGPVAARTAETAVLAEIWDGIFGAGAAATNAGFFELGGTSLTAVRLIDLVEGRLGEGALEPDTVFTANSFTELAAAVRAPA</sequence>
<dbReference type="Pfam" id="PF05050">
    <property type="entry name" value="Methyltransf_21"/>
    <property type="match status" value="1"/>
</dbReference>